<dbReference type="OrthoDB" id="9811006at2"/>
<protein>
    <submittedName>
        <fullName evidence="2">Polyisoprenoid-binding protein YceI</fullName>
    </submittedName>
</protein>
<dbReference type="RefSeq" id="WP_084549621.1">
    <property type="nucleotide sequence ID" value="NZ_FQYP01000009.1"/>
</dbReference>
<dbReference type="SMART" id="SM00867">
    <property type="entry name" value="YceI"/>
    <property type="match status" value="1"/>
</dbReference>
<dbReference type="PANTHER" id="PTHR34406">
    <property type="entry name" value="PROTEIN YCEI"/>
    <property type="match status" value="1"/>
</dbReference>
<dbReference type="PANTHER" id="PTHR34406:SF1">
    <property type="entry name" value="PROTEIN YCEI"/>
    <property type="match status" value="1"/>
</dbReference>
<dbReference type="Proteomes" id="UP000184432">
    <property type="component" value="Unassembled WGS sequence"/>
</dbReference>
<proteinExistence type="predicted"/>
<accession>A0A1M6JJ78</accession>
<reference evidence="3" key="1">
    <citation type="submission" date="2016-11" db="EMBL/GenBank/DDBJ databases">
        <authorList>
            <person name="Varghese N."/>
            <person name="Submissions S."/>
        </authorList>
    </citation>
    <scope>NUCLEOTIDE SEQUENCE [LARGE SCALE GENOMIC DNA]</scope>
    <source>
        <strain evidence="3">DSM 22623</strain>
    </source>
</reference>
<name>A0A1M6JJ78_9FLAO</name>
<dbReference type="EMBL" id="FQYP01000009">
    <property type="protein sequence ID" value="SHJ46672.1"/>
    <property type="molecule type" value="Genomic_DNA"/>
</dbReference>
<gene>
    <name evidence="2" type="ORF">SAMN04488508_10991</name>
</gene>
<dbReference type="SUPFAM" id="SSF101874">
    <property type="entry name" value="YceI-like"/>
    <property type="match status" value="1"/>
</dbReference>
<evidence type="ECO:0000259" key="1">
    <source>
        <dbReference type="SMART" id="SM00867"/>
    </source>
</evidence>
<dbReference type="InterPro" id="IPR036761">
    <property type="entry name" value="TTHA0802/YceI-like_sf"/>
</dbReference>
<dbReference type="Gene3D" id="2.40.128.110">
    <property type="entry name" value="Lipid/polyisoprenoid-binding, YceI-like"/>
    <property type="match status" value="1"/>
</dbReference>
<keyword evidence="3" id="KW-1185">Reference proteome</keyword>
<dbReference type="AlphaFoldDB" id="A0A1M6JJ78"/>
<dbReference type="STRING" id="570521.SAMN04488508_10991"/>
<organism evidence="2 3">
    <name type="scientific">Aquimarina spongiae</name>
    <dbReference type="NCBI Taxonomy" id="570521"/>
    <lineage>
        <taxon>Bacteria</taxon>
        <taxon>Pseudomonadati</taxon>
        <taxon>Bacteroidota</taxon>
        <taxon>Flavobacteriia</taxon>
        <taxon>Flavobacteriales</taxon>
        <taxon>Flavobacteriaceae</taxon>
        <taxon>Aquimarina</taxon>
    </lineage>
</organism>
<evidence type="ECO:0000313" key="3">
    <source>
        <dbReference type="Proteomes" id="UP000184432"/>
    </source>
</evidence>
<feature type="domain" description="Lipid/polyisoprenoid-binding YceI-like" evidence="1">
    <location>
        <begin position="27"/>
        <end position="196"/>
    </location>
</feature>
<evidence type="ECO:0000313" key="2">
    <source>
        <dbReference type="EMBL" id="SHJ46672.1"/>
    </source>
</evidence>
<dbReference type="Pfam" id="PF04264">
    <property type="entry name" value="YceI"/>
    <property type="match status" value="1"/>
</dbReference>
<dbReference type="InterPro" id="IPR007372">
    <property type="entry name" value="Lipid/polyisoprenoid-bd_YceI"/>
</dbReference>
<sequence length="198" mass="22595">MMKTKILLPLLLFFSFLNLGFYSVNDQYLLDVGHTYIGFDVERFLVGEVTGRFNEFAGDISLQNENIESLQANIKIKTNSLDTNNEIRDGHLKGKMWLDTASYPEINFVSTAVTKNQENQYVMEGDLTIRGITKRIQFPITVSGPFKDPTKKIAIGIKADLVIDRFDFGIMFNKKMDNGSFFIGNEVKIKIRTLAYKK</sequence>